<comment type="caution">
    <text evidence="3">The sequence shown here is derived from an EMBL/GenBank/DDBJ whole genome shotgun (WGS) entry which is preliminary data.</text>
</comment>
<dbReference type="PANTHER" id="PTHR33164">
    <property type="entry name" value="TRANSCRIPTIONAL REGULATOR, MARR FAMILY"/>
    <property type="match status" value="1"/>
</dbReference>
<dbReference type="InterPro" id="IPR036388">
    <property type="entry name" value="WH-like_DNA-bd_sf"/>
</dbReference>
<protein>
    <submittedName>
        <fullName evidence="3">MarR family transcriptional regulator</fullName>
    </submittedName>
</protein>
<dbReference type="PRINTS" id="PR00598">
    <property type="entry name" value="HTHMARR"/>
</dbReference>
<organism evidence="3 4">
    <name type="scientific">Paenibacillus dokdonensis</name>
    <dbReference type="NCBI Taxonomy" id="2567944"/>
    <lineage>
        <taxon>Bacteria</taxon>
        <taxon>Bacillati</taxon>
        <taxon>Bacillota</taxon>
        <taxon>Bacilli</taxon>
        <taxon>Bacillales</taxon>
        <taxon>Paenibacillaceae</taxon>
        <taxon>Paenibacillus</taxon>
    </lineage>
</organism>
<dbReference type="InterPro" id="IPR000835">
    <property type="entry name" value="HTH_MarR-typ"/>
</dbReference>
<dbReference type="PANTHER" id="PTHR33164:SF101">
    <property type="entry name" value="TRANSCRIPTIONAL REPRESSOR MPRA"/>
    <property type="match status" value="1"/>
</dbReference>
<evidence type="ECO:0000313" key="4">
    <source>
        <dbReference type="Proteomes" id="UP001344632"/>
    </source>
</evidence>
<evidence type="ECO:0000313" key="3">
    <source>
        <dbReference type="EMBL" id="MEC0240697.1"/>
    </source>
</evidence>
<proteinExistence type="predicted"/>
<dbReference type="SUPFAM" id="SSF46785">
    <property type="entry name" value="Winged helix' DNA-binding domain"/>
    <property type="match status" value="1"/>
</dbReference>
<evidence type="ECO:0000259" key="2">
    <source>
        <dbReference type="PROSITE" id="PS50995"/>
    </source>
</evidence>
<reference evidence="3 4" key="1">
    <citation type="submission" date="2023-03" db="EMBL/GenBank/DDBJ databases">
        <title>Bacillus Genome Sequencing.</title>
        <authorList>
            <person name="Dunlap C."/>
        </authorList>
    </citation>
    <scope>NUCLEOTIDE SEQUENCE [LARGE SCALE GENOMIC DNA]</scope>
    <source>
        <strain evidence="3 4">BD-525</strain>
    </source>
</reference>
<dbReference type="RefSeq" id="WP_326088470.1">
    <property type="nucleotide sequence ID" value="NZ_JARLKZ010000008.1"/>
</dbReference>
<dbReference type="Gene3D" id="1.10.10.10">
    <property type="entry name" value="Winged helix-like DNA-binding domain superfamily/Winged helix DNA-binding domain"/>
    <property type="match status" value="1"/>
</dbReference>
<dbReference type="SMART" id="SM00347">
    <property type="entry name" value="HTH_MARR"/>
    <property type="match status" value="1"/>
</dbReference>
<name>A0ABU6GRC4_9BACL</name>
<dbReference type="InterPro" id="IPR036390">
    <property type="entry name" value="WH_DNA-bd_sf"/>
</dbReference>
<dbReference type="InterPro" id="IPR039422">
    <property type="entry name" value="MarR/SlyA-like"/>
</dbReference>
<dbReference type="EMBL" id="JARLKZ010000008">
    <property type="protein sequence ID" value="MEC0240697.1"/>
    <property type="molecule type" value="Genomic_DNA"/>
</dbReference>
<evidence type="ECO:0000256" key="1">
    <source>
        <dbReference type="ARBA" id="ARBA00023125"/>
    </source>
</evidence>
<dbReference type="Proteomes" id="UP001344632">
    <property type="component" value="Unassembled WGS sequence"/>
</dbReference>
<dbReference type="PROSITE" id="PS50995">
    <property type="entry name" value="HTH_MARR_2"/>
    <property type="match status" value="1"/>
</dbReference>
<accession>A0ABU6GRC4</accession>
<sequence length="152" mass="17602">MNDQHDITVDMLLDVYSELSKKMTGQRIRALTDHLREHEMSLNQFFILNIIERDGACLSNHLARELKLKAASITYLVDSLEKKGLVERLENPSDLRSHFITITEKGHEVSSYPFEQSLAADFFSTLSQDDIEVLYVMMRIMNRKLHSQSSKE</sequence>
<gene>
    <name evidence="3" type="ORF">P4H66_12650</name>
</gene>
<feature type="domain" description="HTH marR-type" evidence="2">
    <location>
        <begin position="9"/>
        <end position="143"/>
    </location>
</feature>
<dbReference type="Pfam" id="PF01047">
    <property type="entry name" value="MarR"/>
    <property type="match status" value="1"/>
</dbReference>
<keyword evidence="1" id="KW-0238">DNA-binding</keyword>
<keyword evidence="4" id="KW-1185">Reference proteome</keyword>